<dbReference type="EMBL" id="JAVDTH010000056">
    <property type="protein sequence ID" value="MDR6715478.1"/>
    <property type="molecule type" value="Genomic_DNA"/>
</dbReference>
<sequence length="116" mass="12861">MSETPLNLPCKPWYVYLVRAANGSLYCGISDDPQRRFLKHQKGQGARYFKTSPAQALVYVEQWPDKAEALRQERLVKKLRKSAKEALVASYQGSASVAEISLSDVSTDRSAALAAL</sequence>
<organism evidence="1 2">
    <name type="scientific">Pseudomonas hunanensis</name>
    <dbReference type="NCBI Taxonomy" id="1247546"/>
    <lineage>
        <taxon>Bacteria</taxon>
        <taxon>Pseudomonadati</taxon>
        <taxon>Pseudomonadota</taxon>
        <taxon>Gammaproteobacteria</taxon>
        <taxon>Pseudomonadales</taxon>
        <taxon>Pseudomonadaceae</taxon>
        <taxon>Pseudomonas</taxon>
    </lineage>
</organism>
<evidence type="ECO:0000313" key="1">
    <source>
        <dbReference type="EMBL" id="MDR6715478.1"/>
    </source>
</evidence>
<keyword evidence="1" id="KW-0255">Endonuclease</keyword>
<name>A0ACC6KAJ3_9PSED</name>
<keyword evidence="1" id="KW-0378">Hydrolase</keyword>
<comment type="caution">
    <text evidence="1">The sequence shown here is derived from an EMBL/GenBank/DDBJ whole genome shotgun (WGS) entry which is preliminary data.</text>
</comment>
<evidence type="ECO:0000313" key="2">
    <source>
        <dbReference type="Proteomes" id="UP001259587"/>
    </source>
</evidence>
<reference evidence="1" key="1">
    <citation type="submission" date="2023-07" db="EMBL/GenBank/DDBJ databases">
        <title>Sorghum-associated microbial communities from plants grown in Nebraska, USA.</title>
        <authorList>
            <person name="Schachtman D."/>
        </authorList>
    </citation>
    <scope>NUCLEOTIDE SEQUENCE</scope>
    <source>
        <strain evidence="1">BE56</strain>
    </source>
</reference>
<gene>
    <name evidence="1" type="ORF">J2W83_005125</name>
</gene>
<keyword evidence="1" id="KW-0540">Nuclease</keyword>
<dbReference type="Proteomes" id="UP001259587">
    <property type="component" value="Unassembled WGS sequence"/>
</dbReference>
<proteinExistence type="predicted"/>
<keyword evidence="2" id="KW-1185">Reference proteome</keyword>
<accession>A0ACC6KAJ3</accession>
<protein>
    <submittedName>
        <fullName evidence="1">Endonuclease</fullName>
    </submittedName>
</protein>